<evidence type="ECO:0000259" key="8">
    <source>
        <dbReference type="Pfam" id="PF08281"/>
    </source>
</evidence>
<feature type="domain" description="RNA polymerase sigma factor 70 region 4 type 2" evidence="8">
    <location>
        <begin position="124"/>
        <end position="172"/>
    </location>
</feature>
<dbReference type="EMBL" id="UAUU01000011">
    <property type="protein sequence ID" value="SPZ95020.1"/>
    <property type="molecule type" value="Genomic_DNA"/>
</dbReference>
<dbReference type="Pfam" id="PF04542">
    <property type="entry name" value="Sigma70_r2"/>
    <property type="match status" value="1"/>
</dbReference>
<keyword evidence="5 6" id="KW-0804">Transcription</keyword>
<dbReference type="PANTHER" id="PTHR43133">
    <property type="entry name" value="RNA POLYMERASE ECF-TYPE SIGMA FACTO"/>
    <property type="match status" value="1"/>
</dbReference>
<dbReference type="InterPro" id="IPR014327">
    <property type="entry name" value="RNA_pol_sigma70_bacteroid"/>
</dbReference>
<evidence type="ECO:0000259" key="7">
    <source>
        <dbReference type="Pfam" id="PF04542"/>
    </source>
</evidence>
<dbReference type="AlphaFoldDB" id="A0A2X2LZJ4"/>
<accession>A0A2X2LZJ4</accession>
<dbReference type="PROSITE" id="PS01063">
    <property type="entry name" value="SIGMA70_ECF"/>
    <property type="match status" value="1"/>
</dbReference>
<dbReference type="InterPro" id="IPR000838">
    <property type="entry name" value="RNA_pol_sigma70_ECF_CS"/>
</dbReference>
<dbReference type="NCBIfam" id="TIGR02937">
    <property type="entry name" value="sigma70-ECF"/>
    <property type="match status" value="1"/>
</dbReference>
<name>A0A2X2LZJ4_SPHMU</name>
<dbReference type="RefSeq" id="WP_112376454.1">
    <property type="nucleotide sequence ID" value="NZ_CP069793.1"/>
</dbReference>
<dbReference type="SUPFAM" id="SSF88659">
    <property type="entry name" value="Sigma3 and sigma4 domains of RNA polymerase sigma factors"/>
    <property type="match status" value="1"/>
</dbReference>
<evidence type="ECO:0000256" key="1">
    <source>
        <dbReference type="ARBA" id="ARBA00010641"/>
    </source>
</evidence>
<evidence type="ECO:0000313" key="10">
    <source>
        <dbReference type="Proteomes" id="UP000251241"/>
    </source>
</evidence>
<dbReference type="PANTHER" id="PTHR43133:SF46">
    <property type="entry name" value="RNA POLYMERASE SIGMA-70 FACTOR ECF SUBFAMILY"/>
    <property type="match status" value="1"/>
</dbReference>
<dbReference type="Gene3D" id="1.10.1740.10">
    <property type="match status" value="1"/>
</dbReference>
<dbReference type="GO" id="GO:0003677">
    <property type="term" value="F:DNA binding"/>
    <property type="evidence" value="ECO:0007669"/>
    <property type="project" value="UniProtKB-KW"/>
</dbReference>
<dbReference type="InterPro" id="IPR013249">
    <property type="entry name" value="RNA_pol_sigma70_r4_t2"/>
</dbReference>
<evidence type="ECO:0000256" key="4">
    <source>
        <dbReference type="ARBA" id="ARBA00023125"/>
    </source>
</evidence>
<dbReference type="GO" id="GO:0006352">
    <property type="term" value="P:DNA-templated transcription initiation"/>
    <property type="evidence" value="ECO:0007669"/>
    <property type="project" value="InterPro"/>
</dbReference>
<proteinExistence type="inferred from homology"/>
<dbReference type="InterPro" id="IPR013325">
    <property type="entry name" value="RNA_pol_sigma_r2"/>
</dbReference>
<feature type="domain" description="RNA polymerase sigma-70 region 2" evidence="7">
    <location>
        <begin position="27"/>
        <end position="93"/>
    </location>
</feature>
<protein>
    <recommendedName>
        <fullName evidence="6">RNA polymerase sigma factor</fullName>
    </recommendedName>
</protein>
<reference evidence="9 10" key="1">
    <citation type="submission" date="2018-06" db="EMBL/GenBank/DDBJ databases">
        <authorList>
            <consortium name="Pathogen Informatics"/>
            <person name="Doyle S."/>
        </authorList>
    </citation>
    <scope>NUCLEOTIDE SEQUENCE [LARGE SCALE GENOMIC DNA]</scope>
    <source>
        <strain evidence="9 10">NCTC11343</strain>
    </source>
</reference>
<dbReference type="GO" id="GO:0016987">
    <property type="term" value="F:sigma factor activity"/>
    <property type="evidence" value="ECO:0007669"/>
    <property type="project" value="UniProtKB-KW"/>
</dbReference>
<dbReference type="InterPro" id="IPR007627">
    <property type="entry name" value="RNA_pol_sigma70_r2"/>
</dbReference>
<evidence type="ECO:0000256" key="6">
    <source>
        <dbReference type="RuleBase" id="RU000716"/>
    </source>
</evidence>
<dbReference type="InterPro" id="IPR014284">
    <property type="entry name" value="RNA_pol_sigma-70_dom"/>
</dbReference>
<organism evidence="9 10">
    <name type="scientific">Sphingobacterium multivorum</name>
    <dbReference type="NCBI Taxonomy" id="28454"/>
    <lineage>
        <taxon>Bacteria</taxon>
        <taxon>Pseudomonadati</taxon>
        <taxon>Bacteroidota</taxon>
        <taxon>Sphingobacteriia</taxon>
        <taxon>Sphingobacteriales</taxon>
        <taxon>Sphingobacteriaceae</taxon>
        <taxon>Sphingobacterium</taxon>
    </lineage>
</organism>
<dbReference type="SUPFAM" id="SSF88946">
    <property type="entry name" value="Sigma2 domain of RNA polymerase sigma factors"/>
    <property type="match status" value="1"/>
</dbReference>
<keyword evidence="2 6" id="KW-0805">Transcription regulation</keyword>
<dbReference type="Pfam" id="PF08281">
    <property type="entry name" value="Sigma70_r4_2"/>
    <property type="match status" value="1"/>
</dbReference>
<keyword evidence="4 6" id="KW-0238">DNA-binding</keyword>
<dbReference type="GeneID" id="99065386"/>
<sequence>MKTIPPIDEKGLLLRLHKGDRYAFEQLYNAYKKNILGHLLFLFKSEELAQDIAQETFMAVWESCRQIDPDKNFKSYLYTIATNKAYDLFRKANSDKSLYDTLAVVTEQSDNHVYDNIIKKERSEQLHQILSKMPAQQRLVFRMAKLEGYSYEEIAKQVGITRHTVNTHIKRANAFLKEQVIKNPELFLLLMVLSCTTQANKLH</sequence>
<dbReference type="InterPro" id="IPR036388">
    <property type="entry name" value="WH-like_DNA-bd_sf"/>
</dbReference>
<dbReference type="Proteomes" id="UP000251241">
    <property type="component" value="Unassembled WGS sequence"/>
</dbReference>
<evidence type="ECO:0000313" key="9">
    <source>
        <dbReference type="EMBL" id="SPZ95020.1"/>
    </source>
</evidence>
<dbReference type="InterPro" id="IPR013324">
    <property type="entry name" value="RNA_pol_sigma_r3/r4-like"/>
</dbReference>
<evidence type="ECO:0000256" key="2">
    <source>
        <dbReference type="ARBA" id="ARBA00023015"/>
    </source>
</evidence>
<dbReference type="NCBIfam" id="TIGR02985">
    <property type="entry name" value="Sig70_bacteroi1"/>
    <property type="match status" value="1"/>
</dbReference>
<comment type="similarity">
    <text evidence="1 6">Belongs to the sigma-70 factor family. ECF subfamily.</text>
</comment>
<dbReference type="Gene3D" id="1.10.10.10">
    <property type="entry name" value="Winged helix-like DNA-binding domain superfamily/Winged helix DNA-binding domain"/>
    <property type="match status" value="1"/>
</dbReference>
<dbReference type="InterPro" id="IPR039425">
    <property type="entry name" value="RNA_pol_sigma-70-like"/>
</dbReference>
<gene>
    <name evidence="9" type="primary">fecI_5</name>
    <name evidence="9" type="ORF">NCTC11343_05706</name>
</gene>
<keyword evidence="3 6" id="KW-0731">Sigma factor</keyword>
<evidence type="ECO:0000256" key="5">
    <source>
        <dbReference type="ARBA" id="ARBA00023163"/>
    </source>
</evidence>
<evidence type="ECO:0000256" key="3">
    <source>
        <dbReference type="ARBA" id="ARBA00023082"/>
    </source>
</evidence>
<dbReference type="CDD" id="cd06171">
    <property type="entry name" value="Sigma70_r4"/>
    <property type="match status" value="1"/>
</dbReference>